<feature type="region of interest" description="Disordered" evidence="1">
    <location>
        <begin position="160"/>
        <end position="188"/>
    </location>
</feature>
<feature type="compositionally biased region" description="Basic residues" evidence="1">
    <location>
        <begin position="169"/>
        <end position="182"/>
    </location>
</feature>
<gene>
    <name evidence="2" type="ORF">EEDITHA_LOCUS11914</name>
</gene>
<reference evidence="2" key="1">
    <citation type="submission" date="2022-03" db="EMBL/GenBank/DDBJ databases">
        <authorList>
            <person name="Tunstrom K."/>
        </authorList>
    </citation>
    <scope>NUCLEOTIDE SEQUENCE</scope>
</reference>
<dbReference type="EMBL" id="CAKOGL010000016">
    <property type="protein sequence ID" value="CAH2096595.1"/>
    <property type="molecule type" value="Genomic_DNA"/>
</dbReference>
<evidence type="ECO:0000256" key="1">
    <source>
        <dbReference type="SAM" id="MobiDB-lite"/>
    </source>
</evidence>
<dbReference type="AlphaFoldDB" id="A0AAU9UB95"/>
<keyword evidence="3" id="KW-1185">Reference proteome</keyword>
<evidence type="ECO:0000313" key="3">
    <source>
        <dbReference type="Proteomes" id="UP001153954"/>
    </source>
</evidence>
<comment type="caution">
    <text evidence="2">The sequence shown here is derived from an EMBL/GenBank/DDBJ whole genome shotgun (WGS) entry which is preliminary data.</text>
</comment>
<protein>
    <recommendedName>
        <fullName evidence="4">Reverse transcriptase</fullName>
    </recommendedName>
</protein>
<organism evidence="2 3">
    <name type="scientific">Euphydryas editha</name>
    <name type="common">Edith's checkerspot</name>
    <dbReference type="NCBI Taxonomy" id="104508"/>
    <lineage>
        <taxon>Eukaryota</taxon>
        <taxon>Metazoa</taxon>
        <taxon>Ecdysozoa</taxon>
        <taxon>Arthropoda</taxon>
        <taxon>Hexapoda</taxon>
        <taxon>Insecta</taxon>
        <taxon>Pterygota</taxon>
        <taxon>Neoptera</taxon>
        <taxon>Endopterygota</taxon>
        <taxon>Lepidoptera</taxon>
        <taxon>Glossata</taxon>
        <taxon>Ditrysia</taxon>
        <taxon>Papilionoidea</taxon>
        <taxon>Nymphalidae</taxon>
        <taxon>Nymphalinae</taxon>
        <taxon>Euphydryas</taxon>
    </lineage>
</organism>
<proteinExistence type="predicted"/>
<evidence type="ECO:0000313" key="2">
    <source>
        <dbReference type="EMBL" id="CAH2096595.1"/>
    </source>
</evidence>
<dbReference type="Proteomes" id="UP001153954">
    <property type="component" value="Unassembled WGS sequence"/>
</dbReference>
<sequence>MVQEEKCLGQTARVRAQAHRALIHWWKEDLESPAAGPETVDAIRHHLRHWVRRRHGVLTFRMTQVLNGHGCFGKYLHKIARREVTPAYHECGAPIDTARHTLEQCAAWGPQRHAPVAVIGGDLSLSSVVRCMLGSERCWSAVASFCEEVMALKEAAEREREADANANPFRRRRPGGRRRRYALLHPPQ</sequence>
<evidence type="ECO:0008006" key="4">
    <source>
        <dbReference type="Google" id="ProtNLM"/>
    </source>
</evidence>
<accession>A0AAU9UB95</accession>
<name>A0AAU9UB95_EUPED</name>